<organism evidence="1 2">
    <name type="scientific">Labrys wisconsinensis</name>
    <dbReference type="NCBI Taxonomy" id="425677"/>
    <lineage>
        <taxon>Bacteria</taxon>
        <taxon>Pseudomonadati</taxon>
        <taxon>Pseudomonadota</taxon>
        <taxon>Alphaproteobacteria</taxon>
        <taxon>Hyphomicrobiales</taxon>
        <taxon>Xanthobacteraceae</taxon>
        <taxon>Labrys</taxon>
    </lineage>
</organism>
<keyword evidence="1" id="KW-0808">Transferase</keyword>
<dbReference type="GO" id="GO:0008168">
    <property type="term" value="F:methyltransferase activity"/>
    <property type="evidence" value="ECO:0007669"/>
    <property type="project" value="UniProtKB-KW"/>
</dbReference>
<comment type="caution">
    <text evidence="1">The sequence shown here is derived from an EMBL/GenBank/DDBJ whole genome shotgun (WGS) entry which is preliminary data.</text>
</comment>
<name>A0ABU0J3K0_9HYPH</name>
<dbReference type="GO" id="GO:0032259">
    <property type="term" value="P:methylation"/>
    <property type="evidence" value="ECO:0007669"/>
    <property type="project" value="UniProtKB-KW"/>
</dbReference>
<gene>
    <name evidence="1" type="ORF">QO011_001008</name>
</gene>
<dbReference type="RefSeq" id="WP_307268500.1">
    <property type="nucleotide sequence ID" value="NZ_JAUSVX010000001.1"/>
</dbReference>
<evidence type="ECO:0000313" key="1">
    <source>
        <dbReference type="EMBL" id="MDQ0468013.1"/>
    </source>
</evidence>
<dbReference type="EMBL" id="JAUSVX010000001">
    <property type="protein sequence ID" value="MDQ0468013.1"/>
    <property type="molecule type" value="Genomic_DNA"/>
</dbReference>
<protein>
    <submittedName>
        <fullName evidence="1">SAM-dependent methyltransferase</fullName>
    </submittedName>
</protein>
<sequence length="214" mass="23763">MDENAKGALARLVAGEPLSPDEIEAYADYVERTKAEGRSDIARWSGGAVFAPAWDERTRKLAALLPEKIKTVVDFGCGTMALRDMLPAGVRYVPVDIAPRGPDTIVLDLNAPTLPALPAGDVGFFSGSLEYVIDLRRLIAVLLRTYRHIICSYAATNNAPDQIRQRRRGGWVNDLKVSEFVALFEDAGYLPQEMRNHAPHRLFHFFRRSVKAPS</sequence>
<accession>A0ABU0J3K0</accession>
<proteinExistence type="predicted"/>
<reference evidence="1 2" key="1">
    <citation type="submission" date="2023-07" db="EMBL/GenBank/DDBJ databases">
        <title>Genomic Encyclopedia of Type Strains, Phase IV (KMG-IV): sequencing the most valuable type-strain genomes for metagenomic binning, comparative biology and taxonomic classification.</title>
        <authorList>
            <person name="Goeker M."/>
        </authorList>
    </citation>
    <scope>NUCLEOTIDE SEQUENCE [LARGE SCALE GENOMIC DNA]</scope>
    <source>
        <strain evidence="1 2">DSM 19619</strain>
    </source>
</reference>
<keyword evidence="2" id="KW-1185">Reference proteome</keyword>
<evidence type="ECO:0000313" key="2">
    <source>
        <dbReference type="Proteomes" id="UP001242480"/>
    </source>
</evidence>
<dbReference type="Proteomes" id="UP001242480">
    <property type="component" value="Unassembled WGS sequence"/>
</dbReference>
<dbReference type="InterPro" id="IPR029063">
    <property type="entry name" value="SAM-dependent_MTases_sf"/>
</dbReference>
<dbReference type="Gene3D" id="3.40.50.150">
    <property type="entry name" value="Vaccinia Virus protein VP39"/>
    <property type="match status" value="1"/>
</dbReference>
<keyword evidence="1" id="KW-0489">Methyltransferase</keyword>
<dbReference type="SUPFAM" id="SSF53335">
    <property type="entry name" value="S-adenosyl-L-methionine-dependent methyltransferases"/>
    <property type="match status" value="1"/>
</dbReference>